<proteinExistence type="predicted"/>
<comment type="caution">
    <text evidence="1">The sequence shown here is derived from an EMBL/GenBank/DDBJ whole genome shotgun (WGS) entry which is preliminary data.</text>
</comment>
<evidence type="ECO:0000313" key="2">
    <source>
        <dbReference type="Proteomes" id="UP001601059"/>
    </source>
</evidence>
<name>A0ABW6KA58_9BACI</name>
<dbReference type="RefSeq" id="WP_389360921.1">
    <property type="nucleotide sequence ID" value="NZ_JBIACK010000004.1"/>
</dbReference>
<organism evidence="1 2">
    <name type="scientific">Cytobacillus spartinae</name>
    <dbReference type="NCBI Taxonomy" id="3299023"/>
    <lineage>
        <taxon>Bacteria</taxon>
        <taxon>Bacillati</taxon>
        <taxon>Bacillota</taxon>
        <taxon>Bacilli</taxon>
        <taxon>Bacillales</taxon>
        <taxon>Bacillaceae</taxon>
        <taxon>Cytobacillus</taxon>
    </lineage>
</organism>
<reference evidence="1 2" key="1">
    <citation type="submission" date="2024-08" db="EMBL/GenBank/DDBJ databases">
        <title>Two novel Cytobacillus novel species.</title>
        <authorList>
            <person name="Liu G."/>
        </authorList>
    </citation>
    <scope>NUCLEOTIDE SEQUENCE [LARGE SCALE GENOMIC DNA]</scope>
    <source>
        <strain evidence="1 2">FJAT-54145</strain>
    </source>
</reference>
<dbReference type="EMBL" id="JBIACK010000004">
    <property type="protein sequence ID" value="MFE8701099.1"/>
    <property type="molecule type" value="Genomic_DNA"/>
</dbReference>
<accession>A0ABW6KA58</accession>
<dbReference type="Proteomes" id="UP001601059">
    <property type="component" value="Unassembled WGS sequence"/>
</dbReference>
<sequence>MKRSKQGGEGKNEVKPKIVSWEKPSFMDKISRKRDEEYLFYKGSP</sequence>
<keyword evidence="2" id="KW-1185">Reference proteome</keyword>
<evidence type="ECO:0000313" key="1">
    <source>
        <dbReference type="EMBL" id="MFE8701099.1"/>
    </source>
</evidence>
<gene>
    <name evidence="1" type="ORF">ACFYKX_10880</name>
</gene>
<protein>
    <submittedName>
        <fullName evidence="1">Uncharacterized protein</fullName>
    </submittedName>
</protein>